<dbReference type="GeneID" id="17040913"/>
<dbReference type="InterPro" id="IPR023352">
    <property type="entry name" value="MAPEG-like_dom_sf"/>
</dbReference>
<evidence type="ECO:0000256" key="1">
    <source>
        <dbReference type="ARBA" id="ARBA00004370"/>
    </source>
</evidence>
<dbReference type="Pfam" id="PF01124">
    <property type="entry name" value="MAPEG"/>
    <property type="match status" value="1"/>
</dbReference>
<comment type="caution">
    <text evidence="6">The sequence shown here is derived from an EMBL/GenBank/DDBJ whole genome shotgun (WGS) entry which is preliminary data.</text>
</comment>
<keyword evidence="2 5" id="KW-0812">Transmembrane</keyword>
<evidence type="ECO:0000256" key="3">
    <source>
        <dbReference type="ARBA" id="ARBA00022989"/>
    </source>
</evidence>
<dbReference type="RefSeq" id="XP_005647470.1">
    <property type="nucleotide sequence ID" value="XM_005647413.1"/>
</dbReference>
<keyword evidence="7" id="KW-1185">Reference proteome</keyword>
<keyword evidence="4 5" id="KW-0472">Membrane</keyword>
<name>I0YX07_COCSC</name>
<evidence type="ECO:0000256" key="4">
    <source>
        <dbReference type="ARBA" id="ARBA00023136"/>
    </source>
</evidence>
<dbReference type="Proteomes" id="UP000007264">
    <property type="component" value="Unassembled WGS sequence"/>
</dbReference>
<evidence type="ECO:0000313" key="6">
    <source>
        <dbReference type="EMBL" id="EIE22926.1"/>
    </source>
</evidence>
<accession>I0YX07</accession>
<protein>
    <submittedName>
        <fullName evidence="6">Uncharacterized protein</fullName>
    </submittedName>
</protein>
<dbReference type="EMBL" id="AGSI01000009">
    <property type="protein sequence ID" value="EIE22926.1"/>
    <property type="molecule type" value="Genomic_DNA"/>
</dbReference>
<dbReference type="InterPro" id="IPR001129">
    <property type="entry name" value="Membr-assoc_MAPEG"/>
</dbReference>
<evidence type="ECO:0000256" key="2">
    <source>
        <dbReference type="ARBA" id="ARBA00022692"/>
    </source>
</evidence>
<evidence type="ECO:0000313" key="7">
    <source>
        <dbReference type="Proteomes" id="UP000007264"/>
    </source>
</evidence>
<dbReference type="KEGG" id="csl:COCSUDRAFT_53702"/>
<proteinExistence type="predicted"/>
<evidence type="ECO:0000256" key="5">
    <source>
        <dbReference type="SAM" id="Phobius"/>
    </source>
</evidence>
<reference evidence="6 7" key="1">
    <citation type="journal article" date="2012" name="Genome Biol.">
        <title>The genome of the polar eukaryotic microalga coccomyxa subellipsoidea reveals traits of cold adaptation.</title>
        <authorList>
            <person name="Blanc G."/>
            <person name="Agarkova I."/>
            <person name="Grimwood J."/>
            <person name="Kuo A."/>
            <person name="Brueggeman A."/>
            <person name="Dunigan D."/>
            <person name="Gurnon J."/>
            <person name="Ladunga I."/>
            <person name="Lindquist E."/>
            <person name="Lucas S."/>
            <person name="Pangilinan J."/>
            <person name="Proschold T."/>
            <person name="Salamov A."/>
            <person name="Schmutz J."/>
            <person name="Weeks D."/>
            <person name="Yamada T."/>
            <person name="Claverie J.M."/>
            <person name="Grigoriev I."/>
            <person name="Van Etten J."/>
            <person name="Lomsadze A."/>
            <person name="Borodovsky M."/>
        </authorList>
    </citation>
    <scope>NUCLEOTIDE SEQUENCE [LARGE SCALE GENOMIC DNA]</scope>
    <source>
        <strain evidence="6 7">C-169</strain>
    </source>
</reference>
<organism evidence="6 7">
    <name type="scientific">Coccomyxa subellipsoidea (strain C-169)</name>
    <name type="common">Green microalga</name>
    <dbReference type="NCBI Taxonomy" id="574566"/>
    <lineage>
        <taxon>Eukaryota</taxon>
        <taxon>Viridiplantae</taxon>
        <taxon>Chlorophyta</taxon>
        <taxon>core chlorophytes</taxon>
        <taxon>Trebouxiophyceae</taxon>
        <taxon>Trebouxiophyceae incertae sedis</taxon>
        <taxon>Coccomyxaceae</taxon>
        <taxon>Coccomyxa</taxon>
        <taxon>Coccomyxa subellipsoidea</taxon>
    </lineage>
</organism>
<sequence length="151" mass="16355">MAVVLPVTSLFLGLHTIYFAVISLKVGLFRAANMPKGNSYESVEYFKNINSAQSNFGQYFPIVMLLLATLEANEVMSQKYLLVLSAVITAIRIGHTLQLAMPQKLPIVMRQVGFLSTVLFFIVCGAACVVIGLQGTGLVEGNLLSGKAQEL</sequence>
<dbReference type="SUPFAM" id="SSF161084">
    <property type="entry name" value="MAPEG domain-like"/>
    <property type="match status" value="1"/>
</dbReference>
<dbReference type="AlphaFoldDB" id="I0YX07"/>
<gene>
    <name evidence="6" type="ORF">COCSUDRAFT_53702</name>
</gene>
<comment type="subcellular location">
    <subcellularLocation>
        <location evidence="1">Membrane</location>
    </subcellularLocation>
</comment>
<dbReference type="GO" id="GO:0016020">
    <property type="term" value="C:membrane"/>
    <property type="evidence" value="ECO:0007669"/>
    <property type="project" value="UniProtKB-SubCell"/>
</dbReference>
<keyword evidence="3 5" id="KW-1133">Transmembrane helix</keyword>
<dbReference type="Gene3D" id="1.20.120.550">
    <property type="entry name" value="Membrane associated eicosanoid/glutathione metabolism-like domain"/>
    <property type="match status" value="1"/>
</dbReference>
<feature type="transmembrane region" description="Helical" evidence="5">
    <location>
        <begin position="112"/>
        <end position="133"/>
    </location>
</feature>